<evidence type="ECO:0000313" key="1">
    <source>
        <dbReference type="EMBL" id="BDI20222.1"/>
    </source>
</evidence>
<accession>A0ABN6QE44</accession>
<protein>
    <submittedName>
        <fullName evidence="1">Uncharacterized protein</fullName>
    </submittedName>
</protein>
<proteinExistence type="predicted"/>
<name>A0ABN6QE44_NOSCO</name>
<gene>
    <name evidence="1" type="ORF">ANSO36C_60240</name>
</gene>
<reference evidence="1" key="1">
    <citation type="submission" date="2022-04" db="EMBL/GenBank/DDBJ databases">
        <title>Complete genome sequence of a cyanobacterium, Nostoc sp. SO-36, isolated in Antarctica.</title>
        <authorList>
            <person name="Kanesaki Y."/>
            <person name="Effendi D."/>
            <person name="Sakamoto T."/>
            <person name="Ohtani S."/>
            <person name="Awai K."/>
        </authorList>
    </citation>
    <scope>NUCLEOTIDE SEQUENCE</scope>
    <source>
        <strain evidence="1">SO-36</strain>
    </source>
</reference>
<organism evidence="1 2">
    <name type="scientific">Nostoc cf. commune SO-36</name>
    <dbReference type="NCBI Taxonomy" id="449208"/>
    <lineage>
        <taxon>Bacteria</taxon>
        <taxon>Bacillati</taxon>
        <taxon>Cyanobacteriota</taxon>
        <taxon>Cyanophyceae</taxon>
        <taxon>Nostocales</taxon>
        <taxon>Nostocaceae</taxon>
        <taxon>Nostoc</taxon>
    </lineage>
</organism>
<dbReference type="EMBL" id="AP025732">
    <property type="protein sequence ID" value="BDI20222.1"/>
    <property type="molecule type" value="Genomic_DNA"/>
</dbReference>
<keyword evidence="2" id="KW-1185">Reference proteome</keyword>
<dbReference type="Proteomes" id="UP001055453">
    <property type="component" value="Chromosome"/>
</dbReference>
<evidence type="ECO:0000313" key="2">
    <source>
        <dbReference type="Proteomes" id="UP001055453"/>
    </source>
</evidence>
<sequence length="90" mass="9988">MQIPFVTSIIQKLADEIGAVVLVDPECTFVGLITFKNGNKTFFRNSIFSLNSSGSVAIAKDKGVSSFFLNRLGYKIPEGKHFLLKNYVKK</sequence>